<comment type="caution">
    <text evidence="1">The sequence shown here is derived from an EMBL/GenBank/DDBJ whole genome shotgun (WGS) entry which is preliminary data.</text>
</comment>
<dbReference type="SUPFAM" id="SSF48452">
    <property type="entry name" value="TPR-like"/>
    <property type="match status" value="1"/>
</dbReference>
<dbReference type="InterPro" id="IPR011990">
    <property type="entry name" value="TPR-like_helical_dom_sf"/>
</dbReference>
<dbReference type="EMBL" id="JALRMR010000003">
    <property type="protein sequence ID" value="MDT1973484.1"/>
    <property type="molecule type" value="Genomic_DNA"/>
</dbReference>
<protein>
    <submittedName>
        <fullName evidence="1">Uncharacterized protein</fullName>
    </submittedName>
</protein>
<organism evidence="1 2">
    <name type="scientific">Carnobacterium divergens</name>
    <name type="common">Lactobacillus divergens</name>
    <dbReference type="NCBI Taxonomy" id="2748"/>
    <lineage>
        <taxon>Bacteria</taxon>
        <taxon>Bacillati</taxon>
        <taxon>Bacillota</taxon>
        <taxon>Bacilli</taxon>
        <taxon>Lactobacillales</taxon>
        <taxon>Carnobacteriaceae</taxon>
        <taxon>Carnobacterium</taxon>
    </lineage>
</organism>
<dbReference type="RefSeq" id="WP_311780063.1">
    <property type="nucleotide sequence ID" value="NZ_JALRMR010000003.1"/>
</dbReference>
<evidence type="ECO:0000313" key="1">
    <source>
        <dbReference type="EMBL" id="MDT1973484.1"/>
    </source>
</evidence>
<sequence>MNLLSTQEKLNNELTPFLENSYRSFFIEGPLNCGKNYTVTNRIDPLAIDSEYKIINFTTEEEWEHREYYPFSKGIENLTNFNLTDFIHGSIFSILKDDKVKDRGMLNFIAYLVNNTKKRKEENGMFNEKEKEILAKLDMYIGKHQKCILAFYDLQLWDNYSLDLLLLIIKSGSTRFEFFNNMKIIITYAPAEGLKQKKRIEKIKMLCDKFYKMESLNKADLKKLTSNFFPNLKINDSVISMISKLSKSNISYITTILSELARTEEYTTQMNDGEILDLETILKKRLEELGASGIQVTEVLKYASIIGNSFSSVELGKVTKLNEDKFIEIIQDANDLNLIKNKDREYYNFAHEIIKKIFEVQVQQQQIEYYINLEAILKSIRPSLYLRRARYLVKANKIKQASELFVLAIIKQLREFSRVDDELIIEAKLFIEENQIYYYKQMESIYLLFSDEKYTEAIPKLEKLLTFPSKKLVAEVKILLSQCYIKSLDSRLKEKAIAYLKVYKDISDIEYEQELFERIQFRLLVSYSHFGQKEKGLQCEAALYTLLDSRSQYDETANHKLNNLKRISNALHDCEYSEHVMKDAVTYFAPSENGIPKYLIDYYKALCNCSGAQIMCGNFNESFHTASKAIDLVKDFHDISFPRIQIAINNYLLAGFLYGKLSALECLNSFSNLIEKMHINADRLLFVSNLSIFHSINGQYQEASEVLLNEYKKHAKDEKEGLYDYRVVTNNAIYSFLMGKKTKAINDLKKLSDYLENLTDIEMRRKNELLIEKMKTIETKLDGNQWLHLLVENTNHNNNSTSWKYFGLGYAFTTQYNWDI</sequence>
<dbReference type="Proteomes" id="UP001249945">
    <property type="component" value="Unassembled WGS sequence"/>
</dbReference>
<proteinExistence type="predicted"/>
<gene>
    <name evidence="1" type="ORF">MX635_03640</name>
</gene>
<evidence type="ECO:0000313" key="2">
    <source>
        <dbReference type="Proteomes" id="UP001249945"/>
    </source>
</evidence>
<accession>A0AAW8R707</accession>
<dbReference type="AlphaFoldDB" id="A0AAW8R707"/>
<name>A0AAW8R707_CARDV</name>
<reference evidence="1" key="1">
    <citation type="submission" date="2022-04" db="EMBL/GenBank/DDBJ databases">
        <title>Draft genome sequences of lactic acid bacteria (LAB) strains involved in meat spoilage.</title>
        <authorList>
            <person name="Palevich N."/>
        </authorList>
    </citation>
    <scope>NUCLEOTIDE SEQUENCE</scope>
    <source>
        <strain evidence="1">9-14</strain>
    </source>
</reference>